<dbReference type="RefSeq" id="WP_111433015.1">
    <property type="nucleotide sequence ID" value="NZ_JACIGG010000005.1"/>
</dbReference>
<dbReference type="PIRSF" id="PIRSF029730">
    <property type="entry name" value="UCP029730"/>
    <property type="match status" value="1"/>
</dbReference>
<dbReference type="SUPFAM" id="SSF53187">
    <property type="entry name" value="Zn-dependent exopeptidases"/>
    <property type="match status" value="1"/>
</dbReference>
<keyword evidence="3" id="KW-1185">Reference proteome</keyword>
<proteinExistence type="predicted"/>
<evidence type="ECO:0000256" key="1">
    <source>
        <dbReference type="SAM" id="MobiDB-lite"/>
    </source>
</evidence>
<gene>
    <name evidence="2" type="ORF">CH339_04145</name>
</gene>
<dbReference type="InterPro" id="IPR011227">
    <property type="entry name" value="UCP029730"/>
</dbReference>
<protein>
    <recommendedName>
        <fullName evidence="4">N-formylglutamate amidohydrolase</fullName>
    </recommendedName>
</protein>
<evidence type="ECO:0000313" key="2">
    <source>
        <dbReference type="EMBL" id="RAI29159.1"/>
    </source>
</evidence>
<sequence length="272" mass="29676">MGEASRNAGAVATAPLLGPDEPRPFEVANPTGASPVFLTCEHAGRRIPRALGDLGIARQEMDRHIAYDIGAEDLARRLSARLDAPLVLQPYSRLVVDCNRPPESPQCVPEVSDGTAIPANRGISPLAHRRRVEEVHTPFHGTVASLLDERRAAGQPALLVAVHSFTAELAAKPEPRPWHVGLLYNRDDRLARHLMAGLDVHASAYLSTFNEPYTVEDDSDFTIPVHGEKRGIPHVLLEVRNDEIATPKGRETWTEVLAAVIDHVLANQKGLL</sequence>
<dbReference type="EMBL" id="NPEV01000005">
    <property type="protein sequence ID" value="RAI29159.1"/>
    <property type="molecule type" value="Genomic_DNA"/>
</dbReference>
<dbReference type="Gene3D" id="3.40.630.40">
    <property type="entry name" value="Zn-dependent exopeptidases"/>
    <property type="match status" value="1"/>
</dbReference>
<feature type="region of interest" description="Disordered" evidence="1">
    <location>
        <begin position="1"/>
        <end position="29"/>
    </location>
</feature>
<dbReference type="OrthoDB" id="9815326at2"/>
<dbReference type="AlphaFoldDB" id="A0A327JRP7"/>
<organism evidence="2 3">
    <name type="scientific">Rhodobium orientis</name>
    <dbReference type="NCBI Taxonomy" id="34017"/>
    <lineage>
        <taxon>Bacteria</taxon>
        <taxon>Pseudomonadati</taxon>
        <taxon>Pseudomonadota</taxon>
        <taxon>Alphaproteobacteria</taxon>
        <taxon>Hyphomicrobiales</taxon>
        <taxon>Rhodobiaceae</taxon>
        <taxon>Rhodobium</taxon>
    </lineage>
</organism>
<reference evidence="2 3" key="1">
    <citation type="submission" date="2017-07" db="EMBL/GenBank/DDBJ databases">
        <title>Draft Genome Sequences of Select Purple Nonsulfur Bacteria.</title>
        <authorList>
            <person name="Lasarre B."/>
            <person name="Mckinlay J.B."/>
        </authorList>
    </citation>
    <scope>NUCLEOTIDE SEQUENCE [LARGE SCALE GENOMIC DNA]</scope>
    <source>
        <strain evidence="2 3">DSM 11290</strain>
    </source>
</reference>
<name>A0A327JRP7_9HYPH</name>
<dbReference type="Proteomes" id="UP000249299">
    <property type="component" value="Unassembled WGS sequence"/>
</dbReference>
<evidence type="ECO:0000313" key="3">
    <source>
        <dbReference type="Proteomes" id="UP000249299"/>
    </source>
</evidence>
<evidence type="ECO:0008006" key="4">
    <source>
        <dbReference type="Google" id="ProtNLM"/>
    </source>
</evidence>
<dbReference type="InterPro" id="IPR007709">
    <property type="entry name" value="N-FG_amidohydro"/>
</dbReference>
<dbReference type="Pfam" id="PF05013">
    <property type="entry name" value="FGase"/>
    <property type="match status" value="1"/>
</dbReference>
<accession>A0A327JRP7</accession>
<comment type="caution">
    <text evidence="2">The sequence shown here is derived from an EMBL/GenBank/DDBJ whole genome shotgun (WGS) entry which is preliminary data.</text>
</comment>